<organism evidence="1 2">
    <name type="scientific">Brachionus plicatilis</name>
    <name type="common">Marine rotifer</name>
    <name type="synonym">Brachionus muelleri</name>
    <dbReference type="NCBI Taxonomy" id="10195"/>
    <lineage>
        <taxon>Eukaryota</taxon>
        <taxon>Metazoa</taxon>
        <taxon>Spiralia</taxon>
        <taxon>Gnathifera</taxon>
        <taxon>Rotifera</taxon>
        <taxon>Eurotatoria</taxon>
        <taxon>Monogononta</taxon>
        <taxon>Pseudotrocha</taxon>
        <taxon>Ploima</taxon>
        <taxon>Brachionidae</taxon>
        <taxon>Brachionus</taxon>
    </lineage>
</organism>
<gene>
    <name evidence="1" type="ORF">BpHYR1_025001</name>
</gene>
<name>A0A3M7PUN4_BRAPC</name>
<dbReference type="Gene3D" id="3.30.1490.490">
    <property type="match status" value="1"/>
</dbReference>
<proteinExistence type="predicted"/>
<comment type="caution">
    <text evidence="1">The sequence shown here is derived from an EMBL/GenBank/DDBJ whole genome shotgun (WGS) entry which is preliminary data.</text>
</comment>
<protein>
    <recommendedName>
        <fullName evidence="3">TRAF-type domain-containing protein</fullName>
    </recommendedName>
</protein>
<sequence>MDQMLITCGLCERRYKVDDYSVHLLDCQKTTCDNCGEEIKKAEEAQHLLTCRPAVVPIFSCPRCNTGLTEDEFAQHVVECMVPRVNCRLCKGEIEDKFQSKEGGMLYGDRRTTYYSHTRPVPNTSRNTFESNLNKTLKTFLNDYKENGSVSNASSSNENNDIEMTVIECIKNGTGLPDQNFRNVLTESIAILAFKQVKSTNNILFLFNDNLRYFLIILEKEYTIF</sequence>
<keyword evidence="2" id="KW-1185">Reference proteome</keyword>
<dbReference type="AlphaFoldDB" id="A0A3M7PUN4"/>
<dbReference type="Proteomes" id="UP000276133">
    <property type="component" value="Unassembled WGS sequence"/>
</dbReference>
<dbReference type="EMBL" id="REGN01008790">
    <property type="protein sequence ID" value="RNA02674.1"/>
    <property type="molecule type" value="Genomic_DNA"/>
</dbReference>
<accession>A0A3M7PUN4</accession>
<evidence type="ECO:0000313" key="2">
    <source>
        <dbReference type="Proteomes" id="UP000276133"/>
    </source>
</evidence>
<evidence type="ECO:0008006" key="3">
    <source>
        <dbReference type="Google" id="ProtNLM"/>
    </source>
</evidence>
<reference evidence="1 2" key="1">
    <citation type="journal article" date="2018" name="Sci. Rep.">
        <title>Genomic signatures of local adaptation to the degree of environmental predictability in rotifers.</title>
        <authorList>
            <person name="Franch-Gras L."/>
            <person name="Hahn C."/>
            <person name="Garcia-Roger E.M."/>
            <person name="Carmona M.J."/>
            <person name="Serra M."/>
            <person name="Gomez A."/>
        </authorList>
    </citation>
    <scope>NUCLEOTIDE SEQUENCE [LARGE SCALE GENOMIC DNA]</scope>
    <source>
        <strain evidence="1">HYR1</strain>
    </source>
</reference>
<dbReference type="OrthoDB" id="10212502at2759"/>
<evidence type="ECO:0000313" key="1">
    <source>
        <dbReference type="EMBL" id="RNA02674.1"/>
    </source>
</evidence>